<dbReference type="Gene3D" id="1.10.506.10">
    <property type="entry name" value="GTPase Activation - p120gap, domain 1"/>
    <property type="match status" value="1"/>
</dbReference>
<dbReference type="GO" id="GO:0002116">
    <property type="term" value="C:semaphorin receptor complex"/>
    <property type="evidence" value="ECO:0007669"/>
    <property type="project" value="TreeGrafter"/>
</dbReference>
<dbReference type="GO" id="GO:0017154">
    <property type="term" value="F:semaphorin receptor activity"/>
    <property type="evidence" value="ECO:0007669"/>
    <property type="project" value="InterPro"/>
</dbReference>
<evidence type="ECO:0000259" key="1">
    <source>
        <dbReference type="Pfam" id="PF08337"/>
    </source>
</evidence>
<dbReference type="Proteomes" id="UP000261360">
    <property type="component" value="Unplaced"/>
</dbReference>
<dbReference type="InterPro" id="IPR013548">
    <property type="entry name" value="Plexin_cytoplasmic_RasGAP_dom"/>
</dbReference>
<dbReference type="GO" id="GO:0030334">
    <property type="term" value="P:regulation of cell migration"/>
    <property type="evidence" value="ECO:0007669"/>
    <property type="project" value="TreeGrafter"/>
</dbReference>
<dbReference type="Pfam" id="PF08337">
    <property type="entry name" value="Plexin_cytopl"/>
    <property type="match status" value="1"/>
</dbReference>
<keyword evidence="3" id="KW-1185">Reference proteome</keyword>
<organism evidence="2 3">
    <name type="scientific">Seriola lalandi dorsalis</name>
    <dbReference type="NCBI Taxonomy" id="1841481"/>
    <lineage>
        <taxon>Eukaryota</taxon>
        <taxon>Metazoa</taxon>
        <taxon>Chordata</taxon>
        <taxon>Craniata</taxon>
        <taxon>Vertebrata</taxon>
        <taxon>Euteleostomi</taxon>
        <taxon>Actinopterygii</taxon>
        <taxon>Neopterygii</taxon>
        <taxon>Teleostei</taxon>
        <taxon>Neoteleostei</taxon>
        <taxon>Acanthomorphata</taxon>
        <taxon>Carangaria</taxon>
        <taxon>Carangiformes</taxon>
        <taxon>Carangidae</taxon>
        <taxon>Seriola</taxon>
    </lineage>
</organism>
<dbReference type="Ensembl" id="ENSSLDT00000017429.1">
    <property type="protein sequence ID" value="ENSSLDP00000016831.1"/>
    <property type="gene ID" value="ENSSLDG00000013318.1"/>
</dbReference>
<proteinExistence type="predicted"/>
<evidence type="ECO:0000313" key="2">
    <source>
        <dbReference type="Ensembl" id="ENSSLDP00000016831.1"/>
    </source>
</evidence>
<dbReference type="Gene3D" id="3.10.20.90">
    <property type="entry name" value="Phosphatidylinositol 3-kinase Catalytic Subunit, Chain A, domain 1"/>
    <property type="match status" value="1"/>
</dbReference>
<reference evidence="2" key="1">
    <citation type="submission" date="2025-08" db="UniProtKB">
        <authorList>
            <consortium name="Ensembl"/>
        </authorList>
    </citation>
    <scope>IDENTIFICATION</scope>
</reference>
<dbReference type="STRING" id="1841481.ENSSLDP00000016831"/>
<sequence>KIGSFVPLEEVDRSSEVVGEVTMLNTLNHYKVKVFGKKKSLSYFHTLMQKLLSEMKSPRSLSKVAVHSFVENLFKTIWGTQHSKALHAVKYFFDFLDTQADYMKITDPDVLHIWKTNSLPLRFWVNILKNPQFVFDMEKTPHLDGCLSVIAQAFMDSFSLSETQLGKHAPTNKLLYAKDIPKFKLEVKAYYKQIREQSPITDSEFKDFLQQESKKHENEFNEAAALRELYRFIQRYFTEIKEKLDQNGAPTELTEQLHHVKNLFDELKSCAWN</sequence>
<dbReference type="GO" id="GO:0005886">
    <property type="term" value="C:plasma membrane"/>
    <property type="evidence" value="ECO:0007669"/>
    <property type="project" value="TreeGrafter"/>
</dbReference>
<dbReference type="SUPFAM" id="SSF48350">
    <property type="entry name" value="GTPase activation domain, GAP"/>
    <property type="match status" value="1"/>
</dbReference>
<accession>A0A3B4XKL4</accession>
<name>A0A3B4XKL4_SERLL</name>
<feature type="domain" description="Plexin cytoplasmic RasGAP" evidence="1">
    <location>
        <begin position="48"/>
        <end position="240"/>
    </location>
</feature>
<protein>
    <recommendedName>
        <fullName evidence="1">Plexin cytoplasmic RasGAP domain-containing protein</fullName>
    </recommendedName>
</protein>
<dbReference type="GO" id="GO:0007162">
    <property type="term" value="P:negative regulation of cell adhesion"/>
    <property type="evidence" value="ECO:0007669"/>
    <property type="project" value="TreeGrafter"/>
</dbReference>
<dbReference type="AlphaFoldDB" id="A0A3B4XKL4"/>
<dbReference type="GeneTree" id="ENSGT01050000244850"/>
<dbReference type="PANTHER" id="PTHR22625:SF4">
    <property type="entry name" value="PLEXIN-C1"/>
    <property type="match status" value="1"/>
</dbReference>
<dbReference type="InterPro" id="IPR008936">
    <property type="entry name" value="Rho_GTPase_activation_prot"/>
</dbReference>
<dbReference type="PANTHER" id="PTHR22625">
    <property type="entry name" value="PLEXIN"/>
    <property type="match status" value="1"/>
</dbReference>
<reference evidence="2" key="2">
    <citation type="submission" date="2025-09" db="UniProtKB">
        <authorList>
            <consortium name="Ensembl"/>
        </authorList>
    </citation>
    <scope>IDENTIFICATION</scope>
</reference>
<dbReference type="GO" id="GO:0008360">
    <property type="term" value="P:regulation of cell shape"/>
    <property type="evidence" value="ECO:0007669"/>
    <property type="project" value="TreeGrafter"/>
</dbReference>
<evidence type="ECO:0000313" key="3">
    <source>
        <dbReference type="Proteomes" id="UP000261360"/>
    </source>
</evidence>
<dbReference type="InterPro" id="IPR031148">
    <property type="entry name" value="Plexin"/>
</dbReference>
<dbReference type="GO" id="GO:0050772">
    <property type="term" value="P:positive regulation of axonogenesis"/>
    <property type="evidence" value="ECO:0007669"/>
    <property type="project" value="TreeGrafter"/>
</dbReference>